<keyword evidence="6" id="KW-0326">Glycosidase</keyword>
<name>A0AA46TJ32_9ACTN</name>
<dbReference type="Gene3D" id="1.10.10.10">
    <property type="entry name" value="Winged helix-like DNA-binding domain superfamily/Winged helix DNA-binding domain"/>
    <property type="match status" value="1"/>
</dbReference>
<dbReference type="Pfam" id="PF08281">
    <property type="entry name" value="Sigma70_r4_2"/>
    <property type="match status" value="1"/>
</dbReference>
<keyword evidence="2" id="KW-0805">Transcription regulation</keyword>
<keyword evidence="4" id="KW-0238">DNA-binding</keyword>
<dbReference type="Pfam" id="PF04542">
    <property type="entry name" value="Sigma70_r2"/>
    <property type="match status" value="1"/>
</dbReference>
<dbReference type="InterPro" id="IPR013249">
    <property type="entry name" value="RNA_pol_sigma70_r4_t2"/>
</dbReference>
<feature type="compositionally biased region" description="Basic and acidic residues" evidence="8">
    <location>
        <begin position="1025"/>
        <end position="1034"/>
    </location>
</feature>
<keyword evidence="6" id="KW-0378">Hydrolase</keyword>
<keyword evidence="11" id="KW-1185">Reference proteome</keyword>
<evidence type="ECO:0000256" key="8">
    <source>
        <dbReference type="SAM" id="MobiDB-lite"/>
    </source>
</evidence>
<dbReference type="InterPro" id="IPR003961">
    <property type="entry name" value="FN3_dom"/>
</dbReference>
<sequence>MSTLAAQPDAPSDAELISRVRAGDQAAYGVLFERHSEAARRMARQLVHGPDVDDLVSEAFTKVLIQLQRGGGPDVAFRAYLLTAIRRLHVDRARINKRLHVTDDLDALDQDVEFDDPATASFERGAASRAFASLPERWQLVLWHLEVEGQKPADIAPLLGMSPNSVAALAYRAREGLRQAYLQSHLTDTADATCRWTTEHLGAYVRKGLAKRDSAKVESHLNGCHRCTAVYLELTEVNSNLSGLLAPALLGVAAPGYLAATGTKVGLLLLAPWAKLKEAGAAAQAGAAAAAVAAVVGVAAVAGGLGGSDQPETSAESAASQPAPDSATTVPDTNDSPPDDSTNTEQPPETDNEPPPPDNQTEEPPPDDETETPPDDGTDNTGPDTPTDVSGDISGDDVVLNWSPVSDATGYRVYRTASSTTQARAALSFGSRAVGVSYVQPASPRAGSLISGTIAATSYVDSTPVDGFHYTYSITAIGEDGEESAVSEPITVTYDPVPGAPTELRGQASESGVALRWQGNSEPDFVEYEILRDGEPLATSTGPEFTDASATDGSTYTYSVRAVDRAGQESELSEQVSVAYDPVPAAPTGVVAEVRGSEIVVNWAANGEPDLKTYEVFRNGTPIGRTTDPTFADGNIVDGQTYTYSVVAIDNGDQASAASAQASATYDPAPAAPTGVAAEVQGEKIALHWNAGSEPDLKTYEVFRNGTPIGRTADPTFADGNVTDGQTYTYSVVAIDNADHTSPRSAPTSATYDPAPAAPTGLTAKAEGHKVKVDWAANKEPDVGSYRVYRNGNPLATLKTPGYVDDTAPDGATTYSVIAIDKAGHESARSETNSADIAPDAPKGLTATAVERGISLNWERVNSDITEYIVLRGGEAIDRTSATSYVDRTAEEGRPHTYRVRAVDGNGSVSEASNDATAHWDGSPSAPTGLSWHLTGPVLHFSWNTNPEPDIDHYEVTLDGEAVDWVLGTHATDGGHWGRVTHTLRVVAIDRAGNRSPVAELRFTHDRQLRARLEAGTGDDAAGAPEHRGRRDGPETPGDDQLGGFGLR</sequence>
<dbReference type="KEGG" id="sgrg:L0C25_02895"/>
<dbReference type="InterPro" id="IPR041916">
    <property type="entry name" value="Anti_sigma_zinc_sf"/>
</dbReference>
<dbReference type="GO" id="GO:0003677">
    <property type="term" value="F:DNA binding"/>
    <property type="evidence" value="ECO:0007669"/>
    <property type="project" value="UniProtKB-KW"/>
</dbReference>
<dbReference type="InterPro" id="IPR013324">
    <property type="entry name" value="RNA_pol_sigma_r3/r4-like"/>
</dbReference>
<dbReference type="InterPro" id="IPR013325">
    <property type="entry name" value="RNA_pol_sigma_r2"/>
</dbReference>
<evidence type="ECO:0000259" key="9">
    <source>
        <dbReference type="PROSITE" id="PS50853"/>
    </source>
</evidence>
<dbReference type="InterPro" id="IPR014284">
    <property type="entry name" value="RNA_pol_sigma-70_dom"/>
</dbReference>
<dbReference type="InterPro" id="IPR007627">
    <property type="entry name" value="RNA_pol_sigma70_r2"/>
</dbReference>
<evidence type="ECO:0000256" key="4">
    <source>
        <dbReference type="ARBA" id="ARBA00023125"/>
    </source>
</evidence>
<evidence type="ECO:0000256" key="7">
    <source>
        <dbReference type="ARBA" id="ARBA00023326"/>
    </source>
</evidence>
<dbReference type="GO" id="GO:0000272">
    <property type="term" value="P:polysaccharide catabolic process"/>
    <property type="evidence" value="ECO:0007669"/>
    <property type="project" value="UniProtKB-KW"/>
</dbReference>
<dbReference type="InterPro" id="IPR013783">
    <property type="entry name" value="Ig-like_fold"/>
</dbReference>
<feature type="domain" description="Fibronectin type-III" evidence="9">
    <location>
        <begin position="838"/>
        <end position="926"/>
    </location>
</feature>
<evidence type="ECO:0000256" key="3">
    <source>
        <dbReference type="ARBA" id="ARBA00023082"/>
    </source>
</evidence>
<gene>
    <name evidence="10" type="ORF">L0C25_02895</name>
</gene>
<dbReference type="PANTHER" id="PTHR43133:SF8">
    <property type="entry name" value="RNA POLYMERASE SIGMA FACTOR HI_1459-RELATED"/>
    <property type="match status" value="1"/>
</dbReference>
<dbReference type="CDD" id="cd00063">
    <property type="entry name" value="FN3"/>
    <property type="match status" value="1"/>
</dbReference>
<dbReference type="Proteomes" id="UP001164390">
    <property type="component" value="Chromosome"/>
</dbReference>
<accession>A0AA46TJ32</accession>
<feature type="compositionally biased region" description="Low complexity" evidence="8">
    <location>
        <begin position="328"/>
        <end position="349"/>
    </location>
</feature>
<feature type="compositionally biased region" description="Polar residues" evidence="8">
    <location>
        <begin position="310"/>
        <end position="320"/>
    </location>
</feature>
<feature type="compositionally biased region" description="Acidic residues" evidence="8">
    <location>
        <begin position="360"/>
        <end position="378"/>
    </location>
</feature>
<dbReference type="SUPFAM" id="SSF88946">
    <property type="entry name" value="Sigma2 domain of RNA polymerase sigma factors"/>
    <property type="match status" value="1"/>
</dbReference>
<evidence type="ECO:0000256" key="5">
    <source>
        <dbReference type="ARBA" id="ARBA00023163"/>
    </source>
</evidence>
<dbReference type="InterPro" id="IPR036388">
    <property type="entry name" value="WH-like_DNA-bd_sf"/>
</dbReference>
<feature type="region of interest" description="Disordered" evidence="8">
    <location>
        <begin position="306"/>
        <end position="402"/>
    </location>
</feature>
<keyword evidence="7" id="KW-0624">Polysaccharide degradation</keyword>
<dbReference type="PROSITE" id="PS50853">
    <property type="entry name" value="FN3"/>
    <property type="match status" value="1"/>
</dbReference>
<dbReference type="Gene3D" id="1.10.10.1320">
    <property type="entry name" value="Anti-sigma factor, zinc-finger domain"/>
    <property type="match status" value="1"/>
</dbReference>
<evidence type="ECO:0000313" key="11">
    <source>
        <dbReference type="Proteomes" id="UP001164390"/>
    </source>
</evidence>
<organism evidence="10 11">
    <name type="scientific">Solicola gregarius</name>
    <dbReference type="NCBI Taxonomy" id="2908642"/>
    <lineage>
        <taxon>Bacteria</taxon>
        <taxon>Bacillati</taxon>
        <taxon>Actinomycetota</taxon>
        <taxon>Actinomycetes</taxon>
        <taxon>Propionibacteriales</taxon>
        <taxon>Nocardioidaceae</taxon>
        <taxon>Solicola</taxon>
    </lineage>
</organism>
<dbReference type="RefSeq" id="WP_271634883.1">
    <property type="nucleotide sequence ID" value="NZ_CP094970.1"/>
</dbReference>
<comment type="similarity">
    <text evidence="1">Belongs to the sigma-70 factor family. ECF subfamily.</text>
</comment>
<dbReference type="InterPro" id="IPR036116">
    <property type="entry name" value="FN3_sf"/>
</dbReference>
<dbReference type="Gene3D" id="1.10.1740.10">
    <property type="match status" value="1"/>
</dbReference>
<evidence type="ECO:0000256" key="6">
    <source>
        <dbReference type="ARBA" id="ARBA00023295"/>
    </source>
</evidence>
<dbReference type="AlphaFoldDB" id="A0AA46TJ32"/>
<feature type="region of interest" description="Disordered" evidence="8">
    <location>
        <begin position="1013"/>
        <end position="1048"/>
    </location>
</feature>
<dbReference type="Pfam" id="PF13490">
    <property type="entry name" value="zf-HC2"/>
    <property type="match status" value="1"/>
</dbReference>
<keyword evidence="5" id="KW-0804">Transcription</keyword>
<dbReference type="SMART" id="SM00060">
    <property type="entry name" value="FN3"/>
    <property type="match status" value="7"/>
</dbReference>
<dbReference type="SUPFAM" id="SSF88659">
    <property type="entry name" value="Sigma3 and sigma4 domains of RNA polymerase sigma factors"/>
    <property type="match status" value="1"/>
</dbReference>
<feature type="compositionally biased region" description="Low complexity" evidence="8">
    <location>
        <begin position="379"/>
        <end position="399"/>
    </location>
</feature>
<evidence type="ECO:0000256" key="1">
    <source>
        <dbReference type="ARBA" id="ARBA00010641"/>
    </source>
</evidence>
<dbReference type="EMBL" id="CP094970">
    <property type="protein sequence ID" value="UYM06035.1"/>
    <property type="molecule type" value="Genomic_DNA"/>
</dbReference>
<dbReference type="NCBIfam" id="TIGR02937">
    <property type="entry name" value="sigma70-ECF"/>
    <property type="match status" value="1"/>
</dbReference>
<dbReference type="GO" id="GO:0016987">
    <property type="term" value="F:sigma factor activity"/>
    <property type="evidence" value="ECO:0007669"/>
    <property type="project" value="UniProtKB-KW"/>
</dbReference>
<dbReference type="GO" id="GO:0016798">
    <property type="term" value="F:hydrolase activity, acting on glycosyl bonds"/>
    <property type="evidence" value="ECO:0007669"/>
    <property type="project" value="UniProtKB-KW"/>
</dbReference>
<dbReference type="SUPFAM" id="SSF49265">
    <property type="entry name" value="Fibronectin type III"/>
    <property type="match status" value="3"/>
</dbReference>
<reference evidence="10" key="1">
    <citation type="submission" date="2022-01" db="EMBL/GenBank/DDBJ databases">
        <title>Nocardioidaceae gen. sp. A5X3R13.</title>
        <authorList>
            <person name="Lopez Marin M.A."/>
            <person name="Uhlik O."/>
        </authorList>
    </citation>
    <scope>NUCLEOTIDE SEQUENCE</scope>
    <source>
        <strain evidence="10">A5X3R13</strain>
    </source>
</reference>
<dbReference type="PANTHER" id="PTHR43133">
    <property type="entry name" value="RNA POLYMERASE ECF-TYPE SIGMA FACTO"/>
    <property type="match status" value="1"/>
</dbReference>
<dbReference type="InterPro" id="IPR027383">
    <property type="entry name" value="Znf_put"/>
</dbReference>
<dbReference type="GO" id="GO:0006352">
    <property type="term" value="P:DNA-templated transcription initiation"/>
    <property type="evidence" value="ECO:0007669"/>
    <property type="project" value="InterPro"/>
</dbReference>
<evidence type="ECO:0000313" key="10">
    <source>
        <dbReference type="EMBL" id="UYM06035.1"/>
    </source>
</evidence>
<dbReference type="Gene3D" id="2.60.40.10">
    <property type="entry name" value="Immunoglobulins"/>
    <property type="match status" value="7"/>
</dbReference>
<proteinExistence type="inferred from homology"/>
<keyword evidence="7" id="KW-0119">Carbohydrate metabolism</keyword>
<keyword evidence="3" id="KW-0731">Sigma factor</keyword>
<dbReference type="InterPro" id="IPR039425">
    <property type="entry name" value="RNA_pol_sigma-70-like"/>
</dbReference>
<evidence type="ECO:0000256" key="2">
    <source>
        <dbReference type="ARBA" id="ARBA00023015"/>
    </source>
</evidence>
<protein>
    <submittedName>
        <fullName evidence="10">Sigma-70 family RNA polymerase sigma factor</fullName>
    </submittedName>
</protein>